<evidence type="ECO:0000256" key="3">
    <source>
        <dbReference type="ARBA" id="ARBA00022989"/>
    </source>
</evidence>
<keyword evidence="4 5" id="KW-0472">Membrane</keyword>
<dbReference type="AlphaFoldDB" id="A0A1N6JBL9"/>
<dbReference type="EMBL" id="FSRU01000001">
    <property type="protein sequence ID" value="SIO41752.1"/>
    <property type="molecule type" value="Genomic_DNA"/>
</dbReference>
<evidence type="ECO:0000313" key="8">
    <source>
        <dbReference type="Proteomes" id="UP000185151"/>
    </source>
</evidence>
<evidence type="ECO:0000313" key="7">
    <source>
        <dbReference type="EMBL" id="SIO41752.1"/>
    </source>
</evidence>
<comment type="subcellular location">
    <subcellularLocation>
        <location evidence="1">Membrane</location>
        <topology evidence="1">Multi-pass membrane protein</topology>
    </subcellularLocation>
</comment>
<dbReference type="Pfam" id="PF07690">
    <property type="entry name" value="MFS_1"/>
    <property type="match status" value="1"/>
</dbReference>
<evidence type="ECO:0000256" key="1">
    <source>
        <dbReference type="ARBA" id="ARBA00004141"/>
    </source>
</evidence>
<keyword evidence="2 5" id="KW-0812">Transmembrane</keyword>
<keyword evidence="3 5" id="KW-1133">Transmembrane helix</keyword>
<dbReference type="InterPro" id="IPR011701">
    <property type="entry name" value="MFS"/>
</dbReference>
<dbReference type="PROSITE" id="PS50850">
    <property type="entry name" value="MFS"/>
    <property type="match status" value="1"/>
</dbReference>
<accession>A0A1N6JBL9</accession>
<feature type="transmembrane region" description="Helical" evidence="5">
    <location>
        <begin position="194"/>
        <end position="215"/>
    </location>
</feature>
<protein>
    <submittedName>
        <fullName evidence="7">Drug resistance transporter, EmrB/QacA subfamily</fullName>
    </submittedName>
</protein>
<dbReference type="PROSITE" id="PS00216">
    <property type="entry name" value="SUGAR_TRANSPORT_1"/>
    <property type="match status" value="1"/>
</dbReference>
<dbReference type="InterPro" id="IPR020846">
    <property type="entry name" value="MFS_dom"/>
</dbReference>
<dbReference type="SUPFAM" id="SSF103473">
    <property type="entry name" value="MFS general substrate transporter"/>
    <property type="match status" value="1"/>
</dbReference>
<dbReference type="OrthoDB" id="9807274at2"/>
<feature type="transmembrane region" description="Helical" evidence="5">
    <location>
        <begin position="133"/>
        <end position="155"/>
    </location>
</feature>
<dbReference type="PANTHER" id="PTHR42718">
    <property type="entry name" value="MAJOR FACILITATOR SUPERFAMILY MULTIDRUG TRANSPORTER MFSC"/>
    <property type="match status" value="1"/>
</dbReference>
<dbReference type="GO" id="GO:0022857">
    <property type="term" value="F:transmembrane transporter activity"/>
    <property type="evidence" value="ECO:0007669"/>
    <property type="project" value="InterPro"/>
</dbReference>
<name>A0A1N6JBL9_9BURK</name>
<feature type="transmembrane region" description="Helical" evidence="5">
    <location>
        <begin position="299"/>
        <end position="321"/>
    </location>
</feature>
<feature type="transmembrane region" description="Helical" evidence="5">
    <location>
        <begin position="262"/>
        <end position="287"/>
    </location>
</feature>
<reference evidence="7 8" key="1">
    <citation type="submission" date="2016-11" db="EMBL/GenBank/DDBJ databases">
        <authorList>
            <person name="Jaros S."/>
            <person name="Januszkiewicz K."/>
            <person name="Wedrychowicz H."/>
        </authorList>
    </citation>
    <scope>NUCLEOTIDE SEQUENCE [LARGE SCALE GENOMIC DNA]</scope>
    <source>
        <strain evidence="7 8">GAS95</strain>
    </source>
</reference>
<feature type="transmembrane region" description="Helical" evidence="5">
    <location>
        <begin position="161"/>
        <end position="182"/>
    </location>
</feature>
<dbReference type="InterPro" id="IPR005829">
    <property type="entry name" value="Sugar_transporter_CS"/>
</dbReference>
<sequence>MKASKQLLIMLCVSIPSFMINLDGNIIAVSLSSIARSLHADFAAVEWVISAYTLTFAAMLMPAGTLADRFGRKRMLIVGLVLFTGASAMCGAAHSDTALNWARALQGVGAALQLSAAMATLSHSFRGLARARAFSFWGSVIGVAIMLGPVAGGLITQYLGWRWIFFVNLPVGVSMIALTLYAVEDSKDPQAKRLDIAGVTTFGGSLILLTLALISGNRAGWSNHLILAEFIGAAVLFAGFLTAETRQVRPMVDLRFFYQPTYVGANIAGLAYGMAFLTMLTYLPMYFQNGMGRTPLDAGLLMLPMALPLFVIPRVVAWWLAPRCSGRLLLSTGLALVGLGLIWTSTEMRSFAYTPILVSMLVASCGAGILNGETARVGMTVIPSDRAGMASGVSGTVKFSGIVIGFATLGAILVSRVQASLADALPGYPAAARKELTRMITGGNLHAAQVLAGQRGGSSFAQWSFGSGYEAVFFTAGAIALIAAALSWMLVDAGETAPLGAESIRDHIAVMED</sequence>
<gene>
    <name evidence="7" type="ORF">SAMN05444165_2995</name>
</gene>
<feature type="transmembrane region" description="Helical" evidence="5">
    <location>
        <begin position="7"/>
        <end position="30"/>
    </location>
</feature>
<feature type="transmembrane region" description="Helical" evidence="5">
    <location>
        <begin position="75"/>
        <end position="95"/>
    </location>
</feature>
<feature type="transmembrane region" description="Helical" evidence="5">
    <location>
        <begin position="351"/>
        <end position="370"/>
    </location>
</feature>
<evidence type="ECO:0000256" key="5">
    <source>
        <dbReference type="SAM" id="Phobius"/>
    </source>
</evidence>
<evidence type="ECO:0000256" key="2">
    <source>
        <dbReference type="ARBA" id="ARBA00022692"/>
    </source>
</evidence>
<feature type="domain" description="Major facilitator superfamily (MFS) profile" evidence="6">
    <location>
        <begin position="9"/>
        <end position="495"/>
    </location>
</feature>
<feature type="transmembrane region" description="Helical" evidence="5">
    <location>
        <begin position="101"/>
        <end position="121"/>
    </location>
</feature>
<dbReference type="PRINTS" id="PR01036">
    <property type="entry name" value="TCRTETB"/>
</dbReference>
<proteinExistence type="predicted"/>
<feature type="transmembrane region" description="Helical" evidence="5">
    <location>
        <begin position="471"/>
        <end position="491"/>
    </location>
</feature>
<evidence type="ECO:0000259" key="6">
    <source>
        <dbReference type="PROSITE" id="PS50850"/>
    </source>
</evidence>
<feature type="transmembrane region" description="Helical" evidence="5">
    <location>
        <begin position="328"/>
        <end position="345"/>
    </location>
</feature>
<dbReference type="InterPro" id="IPR036259">
    <property type="entry name" value="MFS_trans_sf"/>
</dbReference>
<dbReference type="RefSeq" id="WP_074296337.1">
    <property type="nucleotide sequence ID" value="NZ_FSRU01000001.1"/>
</dbReference>
<feature type="transmembrane region" description="Helical" evidence="5">
    <location>
        <begin position="42"/>
        <end position="63"/>
    </location>
</feature>
<keyword evidence="8" id="KW-1185">Reference proteome</keyword>
<dbReference type="GO" id="GO:0016020">
    <property type="term" value="C:membrane"/>
    <property type="evidence" value="ECO:0007669"/>
    <property type="project" value="UniProtKB-SubCell"/>
</dbReference>
<organism evidence="7 8">
    <name type="scientific">Paraburkholderia phenazinium</name>
    <dbReference type="NCBI Taxonomy" id="60549"/>
    <lineage>
        <taxon>Bacteria</taxon>
        <taxon>Pseudomonadati</taxon>
        <taxon>Pseudomonadota</taxon>
        <taxon>Betaproteobacteria</taxon>
        <taxon>Burkholderiales</taxon>
        <taxon>Burkholderiaceae</taxon>
        <taxon>Paraburkholderia</taxon>
    </lineage>
</organism>
<dbReference type="Gene3D" id="1.20.1720.10">
    <property type="entry name" value="Multidrug resistance protein D"/>
    <property type="match status" value="1"/>
</dbReference>
<evidence type="ECO:0000256" key="4">
    <source>
        <dbReference type="ARBA" id="ARBA00023136"/>
    </source>
</evidence>
<dbReference type="Gene3D" id="1.20.1250.20">
    <property type="entry name" value="MFS general substrate transporter like domains"/>
    <property type="match status" value="1"/>
</dbReference>
<dbReference type="PANTHER" id="PTHR42718:SF49">
    <property type="entry name" value="EXPORT PROTEIN"/>
    <property type="match status" value="1"/>
</dbReference>
<feature type="transmembrane region" description="Helical" evidence="5">
    <location>
        <begin position="221"/>
        <end position="241"/>
    </location>
</feature>
<dbReference type="Proteomes" id="UP000185151">
    <property type="component" value="Unassembled WGS sequence"/>
</dbReference>
<dbReference type="CDD" id="cd17321">
    <property type="entry name" value="MFS_MMR_MDR_like"/>
    <property type="match status" value="1"/>
</dbReference>